<dbReference type="SFLD" id="SFLDG01280">
    <property type="entry name" value="HydE/PylB-like"/>
    <property type="match status" value="1"/>
</dbReference>
<evidence type="ECO:0000256" key="1">
    <source>
        <dbReference type="ARBA" id="ARBA00022485"/>
    </source>
</evidence>
<accession>A0A1T4VBX7</accession>
<dbReference type="SFLD" id="SFLDG01060">
    <property type="entry name" value="BATS_domain_containing"/>
    <property type="match status" value="1"/>
</dbReference>
<keyword evidence="5 7" id="KW-0411">Iron-sulfur</keyword>
<dbReference type="SFLD" id="SFLDS00029">
    <property type="entry name" value="Radical_SAM"/>
    <property type="match status" value="1"/>
</dbReference>
<feature type="binding site" evidence="7">
    <location>
        <position position="64"/>
    </location>
    <ligand>
        <name>[4Fe-4S] cluster</name>
        <dbReference type="ChEBI" id="CHEBI:49883"/>
        <note>4Fe-4S-S-AdoMet</note>
    </ligand>
</feature>
<dbReference type="NCBIfam" id="TIGR03956">
    <property type="entry name" value="rSAM_HydE"/>
    <property type="match status" value="1"/>
</dbReference>
<comment type="cofactor">
    <cofactor evidence="6">
        <name>[2Fe-2S] cluster</name>
        <dbReference type="ChEBI" id="CHEBI:190135"/>
    </cofactor>
</comment>
<dbReference type="GO" id="GO:0016740">
    <property type="term" value="F:transferase activity"/>
    <property type="evidence" value="ECO:0007669"/>
    <property type="project" value="TreeGrafter"/>
</dbReference>
<dbReference type="AlphaFoldDB" id="A0A1T4VBX7"/>
<dbReference type="RefSeq" id="WP_078765505.1">
    <property type="nucleotide sequence ID" value="NZ_FUXZ01000004.1"/>
</dbReference>
<keyword evidence="11" id="KW-1185">Reference proteome</keyword>
<keyword evidence="2 7" id="KW-0949">S-adenosyl-L-methionine</keyword>
<evidence type="ECO:0000313" key="11">
    <source>
        <dbReference type="Proteomes" id="UP000190814"/>
    </source>
</evidence>
<keyword evidence="1 7" id="KW-0004">4Fe-4S</keyword>
<feature type="domain" description="Radical SAM core" evidence="9">
    <location>
        <begin position="50"/>
        <end position="266"/>
    </location>
</feature>
<dbReference type="CDD" id="cd01335">
    <property type="entry name" value="Radical_SAM"/>
    <property type="match status" value="1"/>
</dbReference>
<dbReference type="OrthoDB" id="9775764at2"/>
<dbReference type="Gene3D" id="3.20.20.70">
    <property type="entry name" value="Aldolase class I"/>
    <property type="match status" value="1"/>
</dbReference>
<dbReference type="STRING" id="39495.SAMN02745111_00611"/>
<evidence type="ECO:0000256" key="2">
    <source>
        <dbReference type="ARBA" id="ARBA00022691"/>
    </source>
</evidence>
<dbReference type="InterPro" id="IPR006638">
    <property type="entry name" value="Elp3/MiaA/NifB-like_rSAM"/>
</dbReference>
<dbReference type="InterPro" id="IPR058240">
    <property type="entry name" value="rSAM_sf"/>
</dbReference>
<dbReference type="GO" id="GO:0051539">
    <property type="term" value="F:4 iron, 4 sulfur cluster binding"/>
    <property type="evidence" value="ECO:0007669"/>
    <property type="project" value="UniProtKB-KW"/>
</dbReference>
<evidence type="ECO:0000256" key="8">
    <source>
        <dbReference type="PIRSR" id="PIRSR004762-2"/>
    </source>
</evidence>
<feature type="binding site" evidence="8">
    <location>
        <position position="139"/>
    </location>
    <ligand>
        <name>(3R)-3-methyl-D-ornithine</name>
        <dbReference type="ChEBI" id="CHEBI:64642"/>
    </ligand>
</feature>
<dbReference type="PROSITE" id="PS51918">
    <property type="entry name" value="RADICAL_SAM"/>
    <property type="match status" value="1"/>
</dbReference>
<feature type="binding site" evidence="8">
    <location>
        <position position="164"/>
    </location>
    <ligand>
        <name>S-adenosyl-L-methionine</name>
        <dbReference type="ChEBI" id="CHEBI:59789"/>
    </ligand>
</feature>
<dbReference type="SMART" id="SM00729">
    <property type="entry name" value="Elp3"/>
    <property type="match status" value="1"/>
</dbReference>
<dbReference type="SUPFAM" id="SSF102114">
    <property type="entry name" value="Radical SAM enzymes"/>
    <property type="match status" value="1"/>
</dbReference>
<dbReference type="InterPro" id="IPR034422">
    <property type="entry name" value="HydE/PylB-like"/>
</dbReference>
<evidence type="ECO:0000256" key="6">
    <source>
        <dbReference type="ARBA" id="ARBA00034078"/>
    </source>
</evidence>
<dbReference type="Pfam" id="PF04055">
    <property type="entry name" value="Radical_SAM"/>
    <property type="match status" value="1"/>
</dbReference>
<dbReference type="InterPro" id="IPR010722">
    <property type="entry name" value="BATS_dom"/>
</dbReference>
<keyword evidence="3" id="KW-0479">Metal-binding</keyword>
<feature type="binding site" evidence="7">
    <location>
        <position position="68"/>
    </location>
    <ligand>
        <name>[4Fe-4S] cluster</name>
        <dbReference type="ChEBI" id="CHEBI:49883"/>
        <note>4Fe-4S-S-AdoMet</note>
    </ligand>
</feature>
<dbReference type="SFLD" id="SFLDG01082">
    <property type="entry name" value="B12-binding_domain_containing"/>
    <property type="match status" value="1"/>
</dbReference>
<evidence type="ECO:0000259" key="9">
    <source>
        <dbReference type="PROSITE" id="PS51918"/>
    </source>
</evidence>
<feature type="binding site" evidence="7">
    <location>
        <position position="71"/>
    </location>
    <ligand>
        <name>[4Fe-4S] cluster</name>
        <dbReference type="ChEBI" id="CHEBI:49883"/>
        <note>4Fe-4S-S-AdoMet</note>
    </ligand>
</feature>
<dbReference type="SMART" id="SM00876">
    <property type="entry name" value="BATS"/>
    <property type="match status" value="1"/>
</dbReference>
<dbReference type="InterPro" id="IPR013785">
    <property type="entry name" value="Aldolase_TIM"/>
</dbReference>
<keyword evidence="4 7" id="KW-0408">Iron</keyword>
<dbReference type="GO" id="GO:0046872">
    <property type="term" value="F:metal ion binding"/>
    <property type="evidence" value="ECO:0007669"/>
    <property type="project" value="UniProtKB-KW"/>
</dbReference>
<proteinExistence type="predicted"/>
<name>A0A1T4VBX7_9FIRM</name>
<organism evidence="10 11">
    <name type="scientific">Eubacterium uniforme</name>
    <dbReference type="NCBI Taxonomy" id="39495"/>
    <lineage>
        <taxon>Bacteria</taxon>
        <taxon>Bacillati</taxon>
        <taxon>Bacillota</taxon>
        <taxon>Clostridia</taxon>
        <taxon>Eubacteriales</taxon>
        <taxon>Eubacteriaceae</taxon>
        <taxon>Eubacterium</taxon>
    </lineage>
</organism>
<evidence type="ECO:0000256" key="3">
    <source>
        <dbReference type="ARBA" id="ARBA00022723"/>
    </source>
</evidence>
<dbReference type="GO" id="GO:0042364">
    <property type="term" value="P:water-soluble vitamin biosynthetic process"/>
    <property type="evidence" value="ECO:0007669"/>
    <property type="project" value="UniProtKB-ARBA"/>
</dbReference>
<dbReference type="Proteomes" id="UP000190814">
    <property type="component" value="Unassembled WGS sequence"/>
</dbReference>
<dbReference type="PIRSF" id="PIRSF004762">
    <property type="entry name" value="CHP00423"/>
    <property type="match status" value="1"/>
</dbReference>
<evidence type="ECO:0000256" key="7">
    <source>
        <dbReference type="PIRSR" id="PIRSR004762-1"/>
    </source>
</evidence>
<dbReference type="EMBL" id="FUXZ01000004">
    <property type="protein sequence ID" value="SKA62427.1"/>
    <property type="molecule type" value="Genomic_DNA"/>
</dbReference>
<dbReference type="InterPro" id="IPR024021">
    <property type="entry name" value="FeFe-hyd_HydE_rSAM"/>
</dbReference>
<protein>
    <submittedName>
        <fullName evidence="10">Biotin synthase</fullName>
    </submittedName>
</protein>
<feature type="binding site" evidence="8">
    <location>
        <position position="184"/>
    </location>
    <ligand>
        <name>S-adenosyl-L-methionine</name>
        <dbReference type="ChEBI" id="CHEBI:59789"/>
    </ligand>
</feature>
<dbReference type="InterPro" id="IPR007197">
    <property type="entry name" value="rSAM"/>
</dbReference>
<evidence type="ECO:0000313" key="10">
    <source>
        <dbReference type="EMBL" id="SKA62427.1"/>
    </source>
</evidence>
<evidence type="ECO:0000256" key="4">
    <source>
        <dbReference type="ARBA" id="ARBA00023004"/>
    </source>
</evidence>
<dbReference type="PANTHER" id="PTHR43726:SF1">
    <property type="entry name" value="BIOTIN SYNTHASE"/>
    <property type="match status" value="1"/>
</dbReference>
<evidence type="ECO:0000256" key="5">
    <source>
        <dbReference type="ARBA" id="ARBA00023014"/>
    </source>
</evidence>
<dbReference type="GO" id="GO:0044272">
    <property type="term" value="P:sulfur compound biosynthetic process"/>
    <property type="evidence" value="ECO:0007669"/>
    <property type="project" value="UniProtKB-ARBA"/>
</dbReference>
<reference evidence="10 11" key="1">
    <citation type="submission" date="2017-02" db="EMBL/GenBank/DDBJ databases">
        <authorList>
            <person name="Peterson S.W."/>
        </authorList>
    </citation>
    <scope>NUCLEOTIDE SEQUENCE [LARGE SCALE GENOMIC DNA]</scope>
    <source>
        <strain evidence="10 11">ATCC 35992</strain>
    </source>
</reference>
<gene>
    <name evidence="10" type="ORF">SAMN02745111_00611</name>
</gene>
<comment type="cofactor">
    <cofactor evidence="7">
        <name>[4Fe-4S] cluster</name>
        <dbReference type="ChEBI" id="CHEBI:49883"/>
    </cofactor>
    <text evidence="7">Binds 1 [4Fe-4S] cluster. The cluster is coordinated with 3 cysteines and an exchangeable S-adenosyl-L-methionine.</text>
</comment>
<sequence length="350" mass="39925">MNNIERINELVANCNLPDEDLKVLLTTLNKSEEEYLYAKSSEVAKSVYGNKVFFRGLIEFSNYCKNDCIYCGIRRSNKNVERYRLNKDDILVCAKAGYELGFRTIVLQSGEDLSFNDEYICDIVKSIKDEYPDIAVTLSIGEKSYESYKKYYDAGADRYLLRHETINEKHYEKLHPEEMKLSNRIECLKNLKEIGFQVGCGIMVGSPYQTVENIVEDLRFMKEFEPHMIGIGPFIAHKDTPFKDEKSGTLEDTLHLLAIIRLMLPKVLLPATTALGTINPLGRELGIKAGANVVMPNLSPTNVRDKYMLYDGKICTGDEAAECRMCMQRRIESIGYEVEVSRGDYVDFAN</sequence>
<dbReference type="SFLD" id="SFLDF00348">
    <property type="entry name" value="FeFe_hydrogenase_maturase_(Hyd"/>
    <property type="match status" value="1"/>
</dbReference>
<dbReference type="PANTHER" id="PTHR43726">
    <property type="entry name" value="3-METHYLORNITHINE SYNTHASE"/>
    <property type="match status" value="1"/>
</dbReference>